<keyword evidence="4 8" id="KW-0853">WD repeat</keyword>
<evidence type="ECO:0000313" key="11">
    <source>
        <dbReference type="EMBL" id="TIB75611.1"/>
    </source>
</evidence>
<dbReference type="GO" id="GO:0030686">
    <property type="term" value="C:90S preribosome"/>
    <property type="evidence" value="ECO:0007669"/>
    <property type="project" value="TreeGrafter"/>
</dbReference>
<organism evidence="11 12">
    <name type="scientific">Wallemia mellicola</name>
    <dbReference type="NCBI Taxonomy" id="1708541"/>
    <lineage>
        <taxon>Eukaryota</taxon>
        <taxon>Fungi</taxon>
        <taxon>Dikarya</taxon>
        <taxon>Basidiomycota</taxon>
        <taxon>Wallemiomycotina</taxon>
        <taxon>Wallemiomycetes</taxon>
        <taxon>Wallemiales</taxon>
        <taxon>Wallemiaceae</taxon>
        <taxon>Wallemia</taxon>
    </lineage>
</organism>
<evidence type="ECO:0000313" key="12">
    <source>
        <dbReference type="Proteomes" id="UP000310685"/>
    </source>
</evidence>
<dbReference type="PANTHER" id="PTHR14085">
    <property type="entry name" value="WD-REPEAT PROTEIN BING4"/>
    <property type="match status" value="1"/>
</dbReference>
<keyword evidence="3" id="KW-0698">rRNA processing</keyword>
<dbReference type="Pfam" id="PF00400">
    <property type="entry name" value="WD40"/>
    <property type="match status" value="1"/>
</dbReference>
<sequence length="602" mass="67875">MNSQPKKQNKAIKKDNQLSSISNSIKPKKNHDKIEIDDELPDHLTKAAVPNGKLRNKLIKQWKHKLASQRAIDDYKNYLLPQDSGTIELENDLERTYRLRQHDIKEAIGISTAKKAFSLNVDKGLTSLAYTPDGRNLSFTNQVGKVASFDPTLGRLNCEINLNELCTDITYLHNSSMMAVAQKKYVYIYDNQGIELHKLPDHIEARRLEFLPHHFLLASSGNTGWLKYQDTSTGMMVSQHRTKLGPTSAMAQNPSNANISLGHQNGTVTFWTPSTPYTHVKLQAHLGQVKALSHDRHGKYIASAGLDGTVKLWDMRMWKELSSFKARNQIKDIRFSDKDMLAVGWGNHVYVYDDILKYSSNGESPSPYLTHHFPGVGVNKLAFCPYEDVLSVGHSAGLTNLIIPGSGEANYDSLEADPFEGKGARREREVRQLLDKIQPDLITFNDDILGSIHLKTDNTNPNAKTPNLRPGQSVRNPNKPKPYSQMSRSERLKEQGVADSEEEEDEDEEEDIEGMLDEQDDNGQFHDDMGRSKLKKKMRGRNSSTKKYLSRKRKNVIEPTQLALKAKLAKEKANKDKEIALKSGNLKQSSPSALDRFTKKSN</sequence>
<feature type="repeat" description="WD" evidence="8">
    <location>
        <begin position="282"/>
        <end position="323"/>
    </location>
</feature>
<comment type="caution">
    <text evidence="11">The sequence shown here is derived from an EMBL/GenBank/DDBJ whole genome shotgun (WGS) entry which is preliminary data.</text>
</comment>
<dbReference type="SUPFAM" id="SSF50978">
    <property type="entry name" value="WD40 repeat-like"/>
    <property type="match status" value="1"/>
</dbReference>
<dbReference type="GO" id="GO:0032040">
    <property type="term" value="C:small-subunit processome"/>
    <property type="evidence" value="ECO:0007669"/>
    <property type="project" value="TreeGrafter"/>
</dbReference>
<evidence type="ECO:0000256" key="3">
    <source>
        <dbReference type="ARBA" id="ARBA00022552"/>
    </source>
</evidence>
<protein>
    <recommendedName>
        <fullName evidence="7">U three protein 7</fullName>
    </recommendedName>
</protein>
<dbReference type="PANTHER" id="PTHR14085:SF3">
    <property type="entry name" value="WD REPEAT-CONTAINING PROTEIN 46"/>
    <property type="match status" value="1"/>
</dbReference>
<evidence type="ECO:0000259" key="10">
    <source>
        <dbReference type="SMART" id="SM01033"/>
    </source>
</evidence>
<feature type="compositionally biased region" description="Acidic residues" evidence="9">
    <location>
        <begin position="499"/>
        <end position="521"/>
    </location>
</feature>
<dbReference type="AlphaFoldDB" id="A0A4T0LZ99"/>
<dbReference type="EMBL" id="SPRC01000060">
    <property type="protein sequence ID" value="TIB75611.1"/>
    <property type="molecule type" value="Genomic_DNA"/>
</dbReference>
<feature type="region of interest" description="Disordered" evidence="9">
    <location>
        <begin position="1"/>
        <end position="32"/>
    </location>
</feature>
<name>A0A4T0LZ99_9BASI</name>
<dbReference type="SMART" id="SM01033">
    <property type="entry name" value="BING4CT"/>
    <property type="match status" value="1"/>
</dbReference>
<evidence type="ECO:0000256" key="1">
    <source>
        <dbReference type="ARBA" id="ARBA00004099"/>
    </source>
</evidence>
<dbReference type="InterPro" id="IPR012952">
    <property type="entry name" value="BING4_C_dom"/>
</dbReference>
<dbReference type="FunFam" id="2.130.10.10:FF:000378">
    <property type="entry name" value="U3 small nucleolar RNA-associated protein 7"/>
    <property type="match status" value="1"/>
</dbReference>
<keyword evidence="6" id="KW-0539">Nucleus</keyword>
<keyword evidence="5" id="KW-0677">Repeat</keyword>
<dbReference type="InterPro" id="IPR040315">
    <property type="entry name" value="WDR46/Utp7"/>
</dbReference>
<dbReference type="SMART" id="SM00320">
    <property type="entry name" value="WD40"/>
    <property type="match status" value="4"/>
</dbReference>
<comment type="subcellular location">
    <subcellularLocation>
        <location evidence="2">Nucleus</location>
        <location evidence="2">Nucleolus</location>
    </subcellularLocation>
</comment>
<reference evidence="11 12" key="1">
    <citation type="submission" date="2019-03" db="EMBL/GenBank/DDBJ databases">
        <title>Sequencing 25 genomes of Wallemia mellicola.</title>
        <authorList>
            <person name="Gostincar C."/>
        </authorList>
    </citation>
    <scope>NUCLEOTIDE SEQUENCE [LARGE SCALE GENOMIC DNA]</scope>
    <source>
        <strain evidence="11 12">EXF-6152</strain>
    </source>
</reference>
<accession>A0A4T0LZ99</accession>
<feature type="domain" description="BING4 C-terminal" evidence="10">
    <location>
        <begin position="367"/>
        <end position="446"/>
    </location>
</feature>
<feature type="region of interest" description="Disordered" evidence="9">
    <location>
        <begin position="454"/>
        <end position="557"/>
    </location>
</feature>
<proteinExistence type="predicted"/>
<evidence type="ECO:0000256" key="4">
    <source>
        <dbReference type="ARBA" id="ARBA00022574"/>
    </source>
</evidence>
<evidence type="ECO:0000256" key="7">
    <source>
        <dbReference type="ARBA" id="ARBA00076453"/>
    </source>
</evidence>
<evidence type="ECO:0000256" key="9">
    <source>
        <dbReference type="SAM" id="MobiDB-lite"/>
    </source>
</evidence>
<evidence type="ECO:0000256" key="2">
    <source>
        <dbReference type="ARBA" id="ARBA00004604"/>
    </source>
</evidence>
<dbReference type="Proteomes" id="UP000310685">
    <property type="component" value="Unassembled WGS sequence"/>
</dbReference>
<evidence type="ECO:0000256" key="8">
    <source>
        <dbReference type="PROSITE-ProRule" id="PRU00221"/>
    </source>
</evidence>
<evidence type="ECO:0000256" key="5">
    <source>
        <dbReference type="ARBA" id="ARBA00022737"/>
    </source>
</evidence>
<dbReference type="PROSITE" id="PS50294">
    <property type="entry name" value="WD_REPEATS_REGION"/>
    <property type="match status" value="1"/>
</dbReference>
<dbReference type="Pfam" id="PF08149">
    <property type="entry name" value="BING4CT"/>
    <property type="match status" value="1"/>
</dbReference>
<dbReference type="PROSITE" id="PS50082">
    <property type="entry name" value="WD_REPEATS_2"/>
    <property type="match status" value="1"/>
</dbReference>
<dbReference type="InterPro" id="IPR036322">
    <property type="entry name" value="WD40_repeat_dom_sf"/>
</dbReference>
<comment type="function">
    <text evidence="1">Involved in nucleolar processing of pre-18S ribosomal RNA.</text>
</comment>
<dbReference type="InterPro" id="IPR001680">
    <property type="entry name" value="WD40_rpt"/>
</dbReference>
<dbReference type="InterPro" id="IPR019775">
    <property type="entry name" value="WD40_repeat_CS"/>
</dbReference>
<dbReference type="InterPro" id="IPR015943">
    <property type="entry name" value="WD40/YVTN_repeat-like_dom_sf"/>
</dbReference>
<gene>
    <name evidence="11" type="ORF">E3Q22_03919</name>
</gene>
<dbReference type="Gene3D" id="2.130.10.10">
    <property type="entry name" value="YVTN repeat-like/Quinoprotein amine dehydrogenase"/>
    <property type="match status" value="1"/>
</dbReference>
<dbReference type="GO" id="GO:0000462">
    <property type="term" value="P:maturation of SSU-rRNA from tricistronic rRNA transcript (SSU-rRNA, 5.8S rRNA, LSU-rRNA)"/>
    <property type="evidence" value="ECO:0007669"/>
    <property type="project" value="TreeGrafter"/>
</dbReference>
<dbReference type="PROSITE" id="PS00678">
    <property type="entry name" value="WD_REPEATS_1"/>
    <property type="match status" value="1"/>
</dbReference>
<feature type="region of interest" description="Disordered" evidence="9">
    <location>
        <begin position="579"/>
        <end position="602"/>
    </location>
</feature>
<evidence type="ECO:0000256" key="6">
    <source>
        <dbReference type="ARBA" id="ARBA00023242"/>
    </source>
</evidence>